<keyword evidence="1" id="KW-1133">Transmembrane helix</keyword>
<protein>
    <recommendedName>
        <fullName evidence="4">DUF945 family protein</fullName>
    </recommendedName>
</protein>
<sequence>MLLKDNKMTAIGLAVAAGIFILGGYFYVSQEGVQRFEDFLYDHELDEAIRYRDISYSPLFDAISLENVDLDVEVMKGVGVNLTGNMDTLVFSGGRDDDGLEISFSNYKLITDPTQKEQQQNIIYALSAEPLKMVRQMGIKETALDGRLSYQYDNDDDRLNLGLMLDAENIAGLSTNLEFERARKLINLKLSDLTANNIMNLQNLMEEFGRVEFSLMEAEIVDHGFLEKMAYMNALSAFRYDRAINHNMEIDAVKYVQSDKGDKGKALWEGVDEDSGDVLKSFITMGGDLDISVNTKRPIRLTYLIKNGKIHRDIEINIDN</sequence>
<gene>
    <name evidence="2" type="ORF">Q9L42_018865</name>
</gene>
<organism evidence="2 3">
    <name type="scientific">Methylomarinum roseum</name>
    <dbReference type="NCBI Taxonomy" id="3067653"/>
    <lineage>
        <taxon>Bacteria</taxon>
        <taxon>Pseudomonadati</taxon>
        <taxon>Pseudomonadota</taxon>
        <taxon>Gammaproteobacteria</taxon>
        <taxon>Methylococcales</taxon>
        <taxon>Methylococcaceae</taxon>
        <taxon>Methylomarinum</taxon>
    </lineage>
</organism>
<dbReference type="KEGG" id="mech:Q9L42_018865"/>
<dbReference type="EMBL" id="CP157743">
    <property type="protein sequence ID" value="XBS20385.1"/>
    <property type="molecule type" value="Genomic_DNA"/>
</dbReference>
<feature type="transmembrane region" description="Helical" evidence="1">
    <location>
        <begin position="9"/>
        <end position="28"/>
    </location>
</feature>
<dbReference type="AlphaFoldDB" id="A0AAU7NTQ9"/>
<dbReference type="Proteomes" id="UP001225378">
    <property type="component" value="Chromosome"/>
</dbReference>
<keyword evidence="3" id="KW-1185">Reference proteome</keyword>
<evidence type="ECO:0000313" key="3">
    <source>
        <dbReference type="Proteomes" id="UP001225378"/>
    </source>
</evidence>
<proteinExistence type="predicted"/>
<evidence type="ECO:0000256" key="1">
    <source>
        <dbReference type="SAM" id="Phobius"/>
    </source>
</evidence>
<keyword evidence="1" id="KW-0472">Membrane</keyword>
<accession>A0AAU7NTQ9</accession>
<evidence type="ECO:0008006" key="4">
    <source>
        <dbReference type="Google" id="ProtNLM"/>
    </source>
</evidence>
<keyword evidence="1" id="KW-0812">Transmembrane</keyword>
<evidence type="ECO:0000313" key="2">
    <source>
        <dbReference type="EMBL" id="XBS20385.1"/>
    </source>
</evidence>
<reference evidence="2 3" key="1">
    <citation type="journal article" date="2024" name="Microbiology">
        <title>Methylomarinum rosea sp. nov., a novel halophilic methanotrophic bacterium from the hypersaline Lake Elton.</title>
        <authorList>
            <person name="Suleimanov R.Z."/>
            <person name="Oshkin I.Y."/>
            <person name="Danilova O.V."/>
            <person name="Suzina N.E."/>
            <person name="Dedysh S.N."/>
        </authorList>
    </citation>
    <scope>NUCLEOTIDE SEQUENCE [LARGE SCALE GENOMIC DNA]</scope>
    <source>
        <strain evidence="2 3">Ch1-1</strain>
    </source>
</reference>
<name>A0AAU7NTQ9_9GAMM</name>
<dbReference type="RefSeq" id="WP_349431601.1">
    <property type="nucleotide sequence ID" value="NZ_CP157743.1"/>
</dbReference>